<sequence length="195" mass="22568">MEFNDLYQKYEVQLLSLKAIITQSQNRVLQEEPDEIFSSNINFFVKSYLITTCTYLEAYLQDLAFEHATRLHNRLKEAKVPHNFIYWKLSKEVKEKELSFSDAEYKATKKDISDIISGNPYKTIKAFQYIGVDLNSNANFTAHKDQINFIVNKRNNIIHHNDEASDITFSDLHTNIDTVLLYMKAIESSLSATAA</sequence>
<accession>A0ACC4NWV5</accession>
<dbReference type="Proteomes" id="UP000030421">
    <property type="component" value="Unassembled WGS sequence"/>
</dbReference>
<evidence type="ECO:0000313" key="2">
    <source>
        <dbReference type="Proteomes" id="UP000030421"/>
    </source>
</evidence>
<reference evidence="1" key="1">
    <citation type="submission" date="2014-10" db="EMBL/GenBank/DDBJ databases">
        <title>Genome sequencing of Vibrio caribbeanicus T14.</title>
        <authorList>
            <person name="Chan K.-G."/>
            <person name="Mohamad N.I."/>
        </authorList>
    </citation>
    <scope>NUCLEOTIDE SEQUENCE</scope>
    <source>
        <strain evidence="1">T14</strain>
    </source>
</reference>
<gene>
    <name evidence="1" type="ORF">NM09_10345</name>
</gene>
<proteinExistence type="predicted"/>
<comment type="caution">
    <text evidence="1">The sequence shown here is derived from an EMBL/GenBank/DDBJ whole genome shotgun (WGS) entry which is preliminary data.</text>
</comment>
<name>A0ACC4NWV5_9VIBR</name>
<protein>
    <submittedName>
        <fullName evidence="1">Uncharacterized protein</fullName>
    </submittedName>
</protein>
<dbReference type="EMBL" id="JRWR01000007">
    <property type="protein sequence ID" value="KHD25029.1"/>
    <property type="molecule type" value="Genomic_DNA"/>
</dbReference>
<keyword evidence="2" id="KW-1185">Reference proteome</keyword>
<evidence type="ECO:0000313" key="1">
    <source>
        <dbReference type="EMBL" id="KHD25029.1"/>
    </source>
</evidence>
<organism evidence="1 2">
    <name type="scientific">Vibrio caribbeanicus</name>
    <dbReference type="NCBI Taxonomy" id="701175"/>
    <lineage>
        <taxon>Bacteria</taxon>
        <taxon>Pseudomonadati</taxon>
        <taxon>Pseudomonadota</taxon>
        <taxon>Gammaproteobacteria</taxon>
        <taxon>Vibrionales</taxon>
        <taxon>Vibrionaceae</taxon>
        <taxon>Vibrio</taxon>
    </lineage>
</organism>